<dbReference type="Proteomes" id="UP000241769">
    <property type="component" value="Unassembled WGS sequence"/>
</dbReference>
<protein>
    <submittedName>
        <fullName evidence="1">Uncharacterized protein</fullName>
    </submittedName>
</protein>
<keyword evidence="2" id="KW-1185">Reference proteome</keyword>
<organism evidence="1 2">
    <name type="scientific">Planoprotostelium fungivorum</name>
    <dbReference type="NCBI Taxonomy" id="1890364"/>
    <lineage>
        <taxon>Eukaryota</taxon>
        <taxon>Amoebozoa</taxon>
        <taxon>Evosea</taxon>
        <taxon>Variosea</taxon>
        <taxon>Cavosteliida</taxon>
        <taxon>Cavosteliaceae</taxon>
        <taxon>Planoprotostelium</taxon>
    </lineage>
</organism>
<evidence type="ECO:0000313" key="1">
    <source>
        <dbReference type="EMBL" id="PRP74367.1"/>
    </source>
</evidence>
<sequence length="106" mass="12031">MQLDLVYLALSSKKIVQRSIRWAQIERVLDGDTMDLPMISQPCLRGYSRGERDKSLLLTNLRFFSFSGCHVTSLCHNLNIFGFLPLYSWCGSCEGFVPGIPGKEKE</sequence>
<proteinExistence type="predicted"/>
<comment type="caution">
    <text evidence="1">The sequence shown here is derived from an EMBL/GenBank/DDBJ whole genome shotgun (WGS) entry which is preliminary data.</text>
</comment>
<gene>
    <name evidence="1" type="ORF">PROFUN_16207</name>
</gene>
<evidence type="ECO:0000313" key="2">
    <source>
        <dbReference type="Proteomes" id="UP000241769"/>
    </source>
</evidence>
<dbReference type="AlphaFoldDB" id="A0A2P6MRP2"/>
<reference evidence="1 2" key="1">
    <citation type="journal article" date="2018" name="Genome Biol. Evol.">
        <title>Multiple Roots of Fruiting Body Formation in Amoebozoa.</title>
        <authorList>
            <person name="Hillmann F."/>
            <person name="Forbes G."/>
            <person name="Novohradska S."/>
            <person name="Ferling I."/>
            <person name="Riege K."/>
            <person name="Groth M."/>
            <person name="Westermann M."/>
            <person name="Marz M."/>
            <person name="Spaller T."/>
            <person name="Winckler T."/>
            <person name="Schaap P."/>
            <person name="Glockner G."/>
        </authorList>
    </citation>
    <scope>NUCLEOTIDE SEQUENCE [LARGE SCALE GENOMIC DNA]</scope>
    <source>
        <strain evidence="1 2">Jena</strain>
    </source>
</reference>
<dbReference type="EMBL" id="MDYQ01000466">
    <property type="protein sequence ID" value="PRP74367.1"/>
    <property type="molecule type" value="Genomic_DNA"/>
</dbReference>
<name>A0A2P6MRP2_9EUKA</name>
<dbReference type="InParanoid" id="A0A2P6MRP2"/>
<accession>A0A2P6MRP2</accession>